<sequence>MTDLQITHPATPWAFLTVFHRPAGDHEEGETSVWAFGDMAATHEAERIIESISGVDFTRRRSAEISPIEVENLWTACGTAANDTGELLSALSARGEVA</sequence>
<keyword evidence="2" id="KW-1185">Reference proteome</keyword>
<evidence type="ECO:0000313" key="1">
    <source>
        <dbReference type="EMBL" id="CUH53047.1"/>
    </source>
</evidence>
<dbReference type="Proteomes" id="UP000054823">
    <property type="component" value="Unassembled WGS sequence"/>
</dbReference>
<organism evidence="1 2">
    <name type="scientific">Shimia marina</name>
    <dbReference type="NCBI Taxonomy" id="321267"/>
    <lineage>
        <taxon>Bacteria</taxon>
        <taxon>Pseudomonadati</taxon>
        <taxon>Pseudomonadota</taxon>
        <taxon>Alphaproteobacteria</taxon>
        <taxon>Rhodobacterales</taxon>
        <taxon>Roseobacteraceae</taxon>
    </lineage>
</organism>
<proteinExistence type="predicted"/>
<gene>
    <name evidence="1" type="ORF">SHM7688_02499</name>
</gene>
<dbReference type="RefSeq" id="WP_144432576.1">
    <property type="nucleotide sequence ID" value="NZ_CYPW01000024.1"/>
</dbReference>
<name>A0A0P1FCZ0_9RHOB</name>
<reference evidence="1 2" key="1">
    <citation type="submission" date="2015-09" db="EMBL/GenBank/DDBJ databases">
        <authorList>
            <consortium name="Swine Surveillance"/>
        </authorList>
    </citation>
    <scope>NUCLEOTIDE SEQUENCE [LARGE SCALE GENOMIC DNA]</scope>
    <source>
        <strain evidence="1 2">CECT 7688</strain>
    </source>
</reference>
<dbReference type="AlphaFoldDB" id="A0A0P1FCZ0"/>
<dbReference type="EMBL" id="CYPW01000024">
    <property type="protein sequence ID" value="CUH53047.1"/>
    <property type="molecule type" value="Genomic_DNA"/>
</dbReference>
<protein>
    <submittedName>
        <fullName evidence="1">Uncharacterized protein</fullName>
    </submittedName>
</protein>
<evidence type="ECO:0000313" key="2">
    <source>
        <dbReference type="Proteomes" id="UP000054823"/>
    </source>
</evidence>
<accession>A0A0P1FCZ0</accession>